<name>A0AAN0RNB4_9BURK</name>
<dbReference type="EMBL" id="CP007782">
    <property type="protein sequence ID" value="AIO30885.1"/>
    <property type="molecule type" value="Genomic_DNA"/>
</dbReference>
<organism evidence="1 2">
    <name type="scientific">Burkholderia cenocepacia</name>
    <dbReference type="NCBI Taxonomy" id="95486"/>
    <lineage>
        <taxon>Bacteria</taxon>
        <taxon>Pseudomonadati</taxon>
        <taxon>Pseudomonadota</taxon>
        <taxon>Betaproteobacteria</taxon>
        <taxon>Burkholderiales</taxon>
        <taxon>Burkholderiaceae</taxon>
        <taxon>Burkholderia</taxon>
        <taxon>Burkholderia cepacia complex</taxon>
    </lineage>
</organism>
<dbReference type="KEGG" id="bcen:DM39_6644"/>
<keyword evidence="2" id="KW-1185">Reference proteome</keyword>
<evidence type="ECO:0000313" key="2">
    <source>
        <dbReference type="Proteomes" id="UP000029413"/>
    </source>
</evidence>
<reference evidence="1 2" key="1">
    <citation type="submission" date="2014-05" db="EMBL/GenBank/DDBJ databases">
        <authorList>
            <person name="Bishop-Lilly K.A."/>
            <person name="Broomall S.M."/>
            <person name="Chain P.S."/>
            <person name="Chertkov O."/>
            <person name="Coyne S.R."/>
            <person name="Daligault H.E."/>
            <person name="Davenport K.W."/>
            <person name="Erkkila T."/>
            <person name="Frey K.G."/>
            <person name="Gibbons H.S."/>
            <person name="Gu W."/>
            <person name="Jaissle J."/>
            <person name="Johnson S.L."/>
            <person name="Koroleva G.I."/>
            <person name="Ladner J.T."/>
            <person name="Lo C.-C."/>
            <person name="Minogue T.D."/>
            <person name="Munk C."/>
            <person name="Palacios G.F."/>
            <person name="Redden C.L."/>
            <person name="Rosenzweig C.N."/>
            <person name="Scholz M.B."/>
            <person name="Teshima H."/>
            <person name="Xu Y."/>
        </authorList>
    </citation>
    <scope>NUCLEOTIDE SEQUENCE [LARGE SCALE GENOMIC DNA]</scope>
    <source>
        <strain evidence="1 2">DDS 22E-1</strain>
    </source>
</reference>
<protein>
    <submittedName>
        <fullName evidence="1">Uncharacterized protein</fullName>
    </submittedName>
</protein>
<sequence>MSGPKVVRIVTREEIVAICEGHLQRLDQAIAIWVAEGARTGMLSDEEIAATRARREALAALIAVDAFTELQKKVPDEMTFLKADLARRQQVAVEQAEQAAKRRRQGRHGATTLLAALEAKGVEVPAALHGELDRLRTGDMLENADALLAQGFALLAQNDERTLTDAQRALAKRLMPTDAQADFQAWKAAQAVASRDPALDRLDRQIGEARVFLDAHEAATFLSRLEALEDEAGASRRSLLLDSLILDLASAIDAARARRAAIAALEELTAEIRACGTADAAAFVERMRQCDAATSPEVVAELTRAGQDLLGRVRQQQAADARRHAILNGLARLGYDVREGMATAWARDGRVVVKKPSLPGYGVEVGGQAQAGRLQVRAVSLTANRDVARDKDVETLWCGEFGRLQALLAQHGDDLLIERAMGVGEVPLKVVAEMDEDGAGAKTVRKTLE</sequence>
<dbReference type="AlphaFoldDB" id="A0AAN0RNB4"/>
<evidence type="ECO:0000313" key="1">
    <source>
        <dbReference type="EMBL" id="AIO30885.1"/>
    </source>
</evidence>
<proteinExistence type="predicted"/>
<accession>A0AAN0RNB4</accession>
<dbReference type="Proteomes" id="UP000029413">
    <property type="component" value="Chromosome 3"/>
</dbReference>
<gene>
    <name evidence="1" type="ORF">DM39_6644</name>
</gene>